<feature type="transmembrane region" description="Helical" evidence="8">
    <location>
        <begin position="103"/>
        <end position="120"/>
    </location>
</feature>
<evidence type="ECO:0000256" key="6">
    <source>
        <dbReference type="ARBA" id="ARBA00022989"/>
    </source>
</evidence>
<gene>
    <name evidence="10" type="primary">rarD</name>
    <name evidence="10" type="ORF">EII34_02950</name>
</gene>
<keyword evidence="6 8" id="KW-1133">Transmembrane helix</keyword>
<accession>A0A3P1TBB5</accession>
<dbReference type="RefSeq" id="WP_124842762.1">
    <property type="nucleotide sequence ID" value="NZ_RQZG01000002.1"/>
</dbReference>
<dbReference type="GO" id="GO:0005886">
    <property type="term" value="C:plasma membrane"/>
    <property type="evidence" value="ECO:0007669"/>
    <property type="project" value="UniProtKB-SubCell"/>
</dbReference>
<feature type="domain" description="EamA" evidence="9">
    <location>
        <begin position="152"/>
        <end position="283"/>
    </location>
</feature>
<evidence type="ECO:0000256" key="3">
    <source>
        <dbReference type="ARBA" id="ARBA00022448"/>
    </source>
</evidence>
<evidence type="ECO:0000256" key="4">
    <source>
        <dbReference type="ARBA" id="ARBA00022475"/>
    </source>
</evidence>
<feature type="domain" description="EamA" evidence="9">
    <location>
        <begin position="7"/>
        <end position="143"/>
    </location>
</feature>
<feature type="transmembrane region" description="Helical" evidence="8">
    <location>
        <begin position="71"/>
        <end position="91"/>
    </location>
</feature>
<organism evidence="10 11">
    <name type="scientific">Arachnia propionica</name>
    <dbReference type="NCBI Taxonomy" id="1750"/>
    <lineage>
        <taxon>Bacteria</taxon>
        <taxon>Bacillati</taxon>
        <taxon>Actinomycetota</taxon>
        <taxon>Actinomycetes</taxon>
        <taxon>Propionibacteriales</taxon>
        <taxon>Propionibacteriaceae</taxon>
        <taxon>Arachnia</taxon>
    </lineage>
</organism>
<dbReference type="PANTHER" id="PTHR22911">
    <property type="entry name" value="ACYL-MALONYL CONDENSING ENZYME-RELATED"/>
    <property type="match status" value="1"/>
</dbReference>
<dbReference type="Proteomes" id="UP000280819">
    <property type="component" value="Unassembled WGS sequence"/>
</dbReference>
<evidence type="ECO:0000256" key="8">
    <source>
        <dbReference type="SAM" id="Phobius"/>
    </source>
</evidence>
<evidence type="ECO:0000259" key="9">
    <source>
        <dbReference type="Pfam" id="PF00892"/>
    </source>
</evidence>
<dbReference type="OrthoDB" id="369870at2"/>
<feature type="transmembrane region" description="Helical" evidence="8">
    <location>
        <begin position="127"/>
        <end position="144"/>
    </location>
</feature>
<keyword evidence="4" id="KW-1003">Cell membrane</keyword>
<feature type="transmembrane region" description="Helical" evidence="8">
    <location>
        <begin position="267"/>
        <end position="288"/>
    </location>
</feature>
<comment type="caution">
    <text evidence="10">The sequence shown here is derived from an EMBL/GenBank/DDBJ whole genome shotgun (WGS) entry which is preliminary data.</text>
</comment>
<dbReference type="InterPro" id="IPR037185">
    <property type="entry name" value="EmrE-like"/>
</dbReference>
<proteinExistence type="inferred from homology"/>
<evidence type="ECO:0000256" key="7">
    <source>
        <dbReference type="ARBA" id="ARBA00023136"/>
    </source>
</evidence>
<evidence type="ECO:0000256" key="1">
    <source>
        <dbReference type="ARBA" id="ARBA00004651"/>
    </source>
</evidence>
<comment type="similarity">
    <text evidence="2">Belongs to the EamA transporter family.</text>
</comment>
<feature type="transmembrane region" description="Helical" evidence="8">
    <location>
        <begin position="7"/>
        <end position="26"/>
    </location>
</feature>
<feature type="transmembrane region" description="Helical" evidence="8">
    <location>
        <begin position="38"/>
        <end position="59"/>
    </location>
</feature>
<evidence type="ECO:0000313" key="10">
    <source>
        <dbReference type="EMBL" id="RRD06600.1"/>
    </source>
</evidence>
<keyword evidence="5 8" id="KW-0812">Transmembrane</keyword>
<sequence>MNDRERTGYVHGVAAYILWGLFPLYFSLFQRSSALEVVAHRIVWSLVFCLLILALTRRFHQVRNALGDRRCVVLVGVAGLMVGINWCLYVHGVNTGNTLDAAIGYFINPVVTTALGVVVLGERLRPAQWLAFGLGVASMAVLILGYGRTPWIALGVATSFGFYGLLKKQAGTTVAPVPGLVIETTALLALALPYLFLLGLTGQASATPFSWYSLLLATTGVVTAVPLLLFASAAHRIPLVAIGMIQYLAPLLQFLLAWLLFREPMPVARWVGLMFVWVAVAVFVADAVRHAARNRRLT</sequence>
<dbReference type="InterPro" id="IPR004626">
    <property type="entry name" value="RarD"/>
</dbReference>
<dbReference type="AlphaFoldDB" id="A0A3P1TBB5"/>
<name>A0A3P1TBB5_9ACTN</name>
<dbReference type="EMBL" id="RQZG01000002">
    <property type="protein sequence ID" value="RRD06600.1"/>
    <property type="molecule type" value="Genomic_DNA"/>
</dbReference>
<feature type="transmembrane region" description="Helical" evidence="8">
    <location>
        <begin position="237"/>
        <end position="261"/>
    </location>
</feature>
<reference evidence="10 11" key="1">
    <citation type="submission" date="2018-11" db="EMBL/GenBank/DDBJ databases">
        <title>Genomes From Bacteria Associated with the Canine Oral Cavity: a Test Case for Automated Genome-Based Taxonomic Assignment.</title>
        <authorList>
            <person name="Coil D.A."/>
            <person name="Jospin G."/>
            <person name="Darling A.E."/>
            <person name="Wallis C."/>
            <person name="Davis I.J."/>
            <person name="Harris S."/>
            <person name="Eisen J.A."/>
            <person name="Holcombe L.J."/>
            <person name="O'Flynn C."/>
        </authorList>
    </citation>
    <scope>NUCLEOTIDE SEQUENCE [LARGE SCALE GENOMIC DNA]</scope>
    <source>
        <strain evidence="10 11">OH887_COT-365</strain>
    </source>
</reference>
<dbReference type="Pfam" id="PF00892">
    <property type="entry name" value="EamA"/>
    <property type="match status" value="2"/>
</dbReference>
<keyword evidence="7 8" id="KW-0472">Membrane</keyword>
<evidence type="ECO:0000313" key="11">
    <source>
        <dbReference type="Proteomes" id="UP000280819"/>
    </source>
</evidence>
<dbReference type="NCBIfam" id="TIGR00688">
    <property type="entry name" value="rarD"/>
    <property type="match status" value="1"/>
</dbReference>
<comment type="subcellular location">
    <subcellularLocation>
        <location evidence="1">Cell membrane</location>
        <topology evidence="1">Multi-pass membrane protein</topology>
    </subcellularLocation>
</comment>
<dbReference type="PANTHER" id="PTHR22911:SF137">
    <property type="entry name" value="SOLUTE CARRIER FAMILY 35 MEMBER G2-RELATED"/>
    <property type="match status" value="1"/>
</dbReference>
<feature type="transmembrane region" description="Helical" evidence="8">
    <location>
        <begin position="178"/>
        <end position="197"/>
    </location>
</feature>
<evidence type="ECO:0000256" key="2">
    <source>
        <dbReference type="ARBA" id="ARBA00007362"/>
    </source>
</evidence>
<evidence type="ECO:0000256" key="5">
    <source>
        <dbReference type="ARBA" id="ARBA00022692"/>
    </source>
</evidence>
<dbReference type="InterPro" id="IPR000620">
    <property type="entry name" value="EamA_dom"/>
</dbReference>
<protein>
    <submittedName>
        <fullName evidence="10">EamA family transporter RarD</fullName>
    </submittedName>
</protein>
<dbReference type="SUPFAM" id="SSF103481">
    <property type="entry name" value="Multidrug resistance efflux transporter EmrE"/>
    <property type="match status" value="2"/>
</dbReference>
<feature type="transmembrane region" description="Helical" evidence="8">
    <location>
        <begin position="150"/>
        <end position="166"/>
    </location>
</feature>
<keyword evidence="3" id="KW-0813">Transport</keyword>
<feature type="transmembrane region" description="Helical" evidence="8">
    <location>
        <begin position="209"/>
        <end position="230"/>
    </location>
</feature>